<dbReference type="Pfam" id="PF13561">
    <property type="entry name" value="adh_short_C2"/>
    <property type="match status" value="1"/>
</dbReference>
<dbReference type="CDD" id="cd05344">
    <property type="entry name" value="BKR_like_SDR_like"/>
    <property type="match status" value="1"/>
</dbReference>
<dbReference type="PANTHER" id="PTHR42879:SF6">
    <property type="entry name" value="NADPH-DEPENDENT REDUCTASE BACG"/>
    <property type="match status" value="1"/>
</dbReference>
<dbReference type="OrthoDB" id="9793325at2"/>
<sequence length="263" mass="27191">MDLGIKGKVALVAAASKGLGRAVAEELAAEGASLVLCARGAEALQQTAAAIEAAHGVPVLAVVADVSTLDGVASVTKAALTRFGQVDILVTNAGGPPSGTFEQHAPEAWEAATKLLLTSVIELTRAVLPGMKERGWGRILNITSIAVKQPVAGLMLSNSLRAAVTGFARTLATEVAPFGVTVNNILPGYTRTDRVEHLAQATADREGISTEDATARWTREIPMQRLGEPAEFAALAAFLCSARASYITASSIPVDGGWIKALL</sequence>
<dbReference type="SUPFAM" id="SSF51735">
    <property type="entry name" value="NAD(P)-binding Rossmann-fold domains"/>
    <property type="match status" value="1"/>
</dbReference>
<dbReference type="EMBL" id="VMRJ01000004">
    <property type="protein sequence ID" value="TVT39192.1"/>
    <property type="molecule type" value="Genomic_DNA"/>
</dbReference>
<dbReference type="InterPro" id="IPR050259">
    <property type="entry name" value="SDR"/>
</dbReference>
<dbReference type="PRINTS" id="PR00080">
    <property type="entry name" value="SDRFAMILY"/>
</dbReference>
<dbReference type="InterPro" id="IPR036291">
    <property type="entry name" value="NAD(P)-bd_dom_sf"/>
</dbReference>
<dbReference type="FunFam" id="3.40.50.720:FF:000084">
    <property type="entry name" value="Short-chain dehydrogenase reductase"/>
    <property type="match status" value="1"/>
</dbReference>
<name>A0A558BRQ6_9BACT</name>
<accession>A0A558BRQ6</accession>
<reference evidence="2 3" key="1">
    <citation type="submission" date="2019-07" db="EMBL/GenBank/DDBJ databases">
        <title>Hymenobacter sp. straun FUR1 Genome sequencing and assembly.</title>
        <authorList>
            <person name="Chhetri G."/>
        </authorList>
    </citation>
    <scope>NUCLEOTIDE SEQUENCE [LARGE SCALE GENOMIC DNA]</scope>
    <source>
        <strain evidence="2 3">Fur1</strain>
    </source>
</reference>
<protein>
    <submittedName>
        <fullName evidence="2">SDR family oxidoreductase</fullName>
    </submittedName>
</protein>
<proteinExistence type="inferred from homology"/>
<dbReference type="Proteomes" id="UP000317624">
    <property type="component" value="Unassembled WGS sequence"/>
</dbReference>
<keyword evidence="3" id="KW-1185">Reference proteome</keyword>
<comment type="similarity">
    <text evidence="1">Belongs to the short-chain dehydrogenases/reductases (SDR) family.</text>
</comment>
<dbReference type="PRINTS" id="PR00081">
    <property type="entry name" value="GDHRDH"/>
</dbReference>
<evidence type="ECO:0000313" key="3">
    <source>
        <dbReference type="Proteomes" id="UP000317624"/>
    </source>
</evidence>
<dbReference type="Gene3D" id="3.40.50.720">
    <property type="entry name" value="NAD(P)-binding Rossmann-like Domain"/>
    <property type="match status" value="1"/>
</dbReference>
<dbReference type="PANTHER" id="PTHR42879">
    <property type="entry name" value="3-OXOACYL-(ACYL-CARRIER-PROTEIN) REDUCTASE"/>
    <property type="match status" value="1"/>
</dbReference>
<organism evidence="2 3">
    <name type="scientific">Hymenobacter setariae</name>
    <dbReference type="NCBI Taxonomy" id="2594794"/>
    <lineage>
        <taxon>Bacteria</taxon>
        <taxon>Pseudomonadati</taxon>
        <taxon>Bacteroidota</taxon>
        <taxon>Cytophagia</taxon>
        <taxon>Cytophagales</taxon>
        <taxon>Hymenobacteraceae</taxon>
        <taxon>Hymenobacter</taxon>
    </lineage>
</organism>
<gene>
    <name evidence="2" type="ORF">FNT36_16155</name>
</gene>
<evidence type="ECO:0000313" key="2">
    <source>
        <dbReference type="EMBL" id="TVT39192.1"/>
    </source>
</evidence>
<dbReference type="AlphaFoldDB" id="A0A558BRQ6"/>
<dbReference type="InterPro" id="IPR002347">
    <property type="entry name" value="SDR_fam"/>
</dbReference>
<dbReference type="RefSeq" id="WP_144849812.1">
    <property type="nucleotide sequence ID" value="NZ_VMRJ01000004.1"/>
</dbReference>
<comment type="caution">
    <text evidence="2">The sequence shown here is derived from an EMBL/GenBank/DDBJ whole genome shotgun (WGS) entry which is preliminary data.</text>
</comment>
<evidence type="ECO:0000256" key="1">
    <source>
        <dbReference type="ARBA" id="ARBA00006484"/>
    </source>
</evidence>